<comment type="caution">
    <text evidence="7">The sequence shown here is derived from an EMBL/GenBank/DDBJ whole genome shotgun (WGS) entry which is preliminary data.</text>
</comment>
<dbReference type="Proteomes" id="UP000093000">
    <property type="component" value="Unassembled WGS sequence"/>
</dbReference>
<keyword evidence="8" id="KW-1185">Reference proteome</keyword>
<dbReference type="AlphaFoldDB" id="A0A1C7NRS6"/>
<dbReference type="CDD" id="cd00609">
    <property type="entry name" value="AAT_like"/>
    <property type="match status" value="1"/>
</dbReference>
<evidence type="ECO:0000256" key="2">
    <source>
        <dbReference type="ARBA" id="ARBA00007441"/>
    </source>
</evidence>
<keyword evidence="5" id="KW-0663">Pyridoxal phosphate</keyword>
<dbReference type="GO" id="GO:0030170">
    <property type="term" value="F:pyridoxal phosphate binding"/>
    <property type="evidence" value="ECO:0007669"/>
    <property type="project" value="InterPro"/>
</dbReference>
<proteinExistence type="inferred from homology"/>
<gene>
    <name evidence="7" type="primary">AADAT_0</name>
    <name evidence="7" type="ORF">A0J61_00107</name>
</gene>
<feature type="domain" description="Aminotransferase class I/classII large" evidence="6">
    <location>
        <begin position="101"/>
        <end position="407"/>
    </location>
</feature>
<evidence type="ECO:0000313" key="7">
    <source>
        <dbReference type="EMBL" id="OBZ91827.1"/>
    </source>
</evidence>
<dbReference type="InterPro" id="IPR050859">
    <property type="entry name" value="Class-I_PLP-dep_aminotransf"/>
</dbReference>
<evidence type="ECO:0000256" key="4">
    <source>
        <dbReference type="ARBA" id="ARBA00022679"/>
    </source>
</evidence>
<name>A0A1C7NRS6_9FUNG</name>
<dbReference type="FunFam" id="3.90.1150.10:FF:000166">
    <property type="entry name" value="Kynurenine/alpha-aminoadipate aminotransferase, mitochondrial"/>
    <property type="match status" value="1"/>
</dbReference>
<organism evidence="7 8">
    <name type="scientific">Choanephora cucurbitarum</name>
    <dbReference type="NCBI Taxonomy" id="101091"/>
    <lineage>
        <taxon>Eukaryota</taxon>
        <taxon>Fungi</taxon>
        <taxon>Fungi incertae sedis</taxon>
        <taxon>Mucoromycota</taxon>
        <taxon>Mucoromycotina</taxon>
        <taxon>Mucoromycetes</taxon>
        <taxon>Mucorales</taxon>
        <taxon>Mucorineae</taxon>
        <taxon>Choanephoraceae</taxon>
        <taxon>Choanephoroideae</taxon>
        <taxon>Choanephora</taxon>
    </lineage>
</organism>
<protein>
    <submittedName>
        <fullName evidence="7">Kynurenine/alpha-aminoadipate aminotransferase, mitochondrial</fullName>
    </submittedName>
</protein>
<evidence type="ECO:0000313" key="8">
    <source>
        <dbReference type="Proteomes" id="UP000093000"/>
    </source>
</evidence>
<keyword evidence="4 7" id="KW-0808">Transferase</keyword>
<dbReference type="Pfam" id="PF00155">
    <property type="entry name" value="Aminotran_1_2"/>
    <property type="match status" value="1"/>
</dbReference>
<dbReference type="GO" id="GO:1901605">
    <property type="term" value="P:alpha-amino acid metabolic process"/>
    <property type="evidence" value="ECO:0007669"/>
    <property type="project" value="TreeGrafter"/>
</dbReference>
<keyword evidence="3 7" id="KW-0032">Aminotransferase</keyword>
<sequence length="424" mass="47209">MDYSKHISEASKARNPSAIRALMPYMNRKDIISLGAGQPNPATFPFASMSITLKTGEQIQLDDDLFSRALSYDLTPGQPGLNAWLCELQRLEHRPPVEFDLSIGAGSQDLLTKALEMMINPGEALLVENPTYTGALSFLDTLDCTLADVATDALGIVPESLEAMLANWPESNPTGNKDQPRPHCLYTIPSGGNPTGVTASLERKQAVYAICSKYDIMILEDDAYYYLQFNKRIPSYLSLDTDGRVLRCDSMSKILSSGLRLGWITGPKPLIERINMHTMVTNLQPSGVPQAMVYALLEKWGHSGFFAHVDRVADFYREKRDQFCESLTRHLKGRAEWAMPTAGMFVWLKLLGGIGDSYDLVMNKMIKENVLTIPGLAFMPQKNKNPYIRVSYSNVTKEDMDEALRRLASVIDKEAELNGVKIEA</sequence>
<dbReference type="STRING" id="101091.A0A1C7NRS6"/>
<dbReference type="InterPro" id="IPR015421">
    <property type="entry name" value="PyrdxlP-dep_Trfase_major"/>
</dbReference>
<reference evidence="7 8" key="1">
    <citation type="submission" date="2016-03" db="EMBL/GenBank/DDBJ databases">
        <title>Choanephora cucurbitarum.</title>
        <authorList>
            <person name="Min B."/>
            <person name="Park H."/>
            <person name="Park J.-H."/>
            <person name="Shin H.-D."/>
            <person name="Choi I.-G."/>
        </authorList>
    </citation>
    <scope>NUCLEOTIDE SEQUENCE [LARGE SCALE GENOMIC DNA]</scope>
    <source>
        <strain evidence="7 8">KUS-F28377</strain>
    </source>
</reference>
<evidence type="ECO:0000259" key="6">
    <source>
        <dbReference type="Pfam" id="PF00155"/>
    </source>
</evidence>
<evidence type="ECO:0000256" key="5">
    <source>
        <dbReference type="ARBA" id="ARBA00022898"/>
    </source>
</evidence>
<dbReference type="EMBL" id="LUGH01000002">
    <property type="protein sequence ID" value="OBZ91827.1"/>
    <property type="molecule type" value="Genomic_DNA"/>
</dbReference>
<evidence type="ECO:0000256" key="1">
    <source>
        <dbReference type="ARBA" id="ARBA00001933"/>
    </source>
</evidence>
<evidence type="ECO:0000256" key="3">
    <source>
        <dbReference type="ARBA" id="ARBA00022576"/>
    </source>
</evidence>
<accession>A0A1C7NRS6</accession>
<dbReference type="InterPro" id="IPR015424">
    <property type="entry name" value="PyrdxlP-dep_Trfase"/>
</dbReference>
<dbReference type="PANTHER" id="PTHR42790">
    <property type="entry name" value="AMINOTRANSFERASE"/>
    <property type="match status" value="1"/>
</dbReference>
<dbReference type="Gene3D" id="3.40.640.10">
    <property type="entry name" value="Type I PLP-dependent aspartate aminotransferase-like (Major domain)"/>
    <property type="match status" value="1"/>
</dbReference>
<comment type="cofactor">
    <cofactor evidence="1">
        <name>pyridoxal 5'-phosphate</name>
        <dbReference type="ChEBI" id="CHEBI:597326"/>
    </cofactor>
</comment>
<dbReference type="SUPFAM" id="SSF53383">
    <property type="entry name" value="PLP-dependent transferases"/>
    <property type="match status" value="1"/>
</dbReference>
<dbReference type="InParanoid" id="A0A1C7NRS6"/>
<dbReference type="InterPro" id="IPR004839">
    <property type="entry name" value="Aminotransferase_I/II_large"/>
</dbReference>
<comment type="similarity">
    <text evidence="2">Belongs to the class-I pyridoxal-phosphate-dependent aminotransferase family.</text>
</comment>
<dbReference type="GO" id="GO:0008483">
    <property type="term" value="F:transaminase activity"/>
    <property type="evidence" value="ECO:0007669"/>
    <property type="project" value="UniProtKB-KW"/>
</dbReference>
<dbReference type="OrthoDB" id="691673at2759"/>
<dbReference type="FunCoup" id="A0A1C7NRS6">
    <property type="interactions" value="162"/>
</dbReference>
<dbReference type="PANTHER" id="PTHR42790:SF19">
    <property type="entry name" value="KYNURENINE_ALPHA-AMINOADIPATE AMINOTRANSFERASE, MITOCHONDRIAL"/>
    <property type="match status" value="1"/>
</dbReference>